<evidence type="ECO:0000313" key="1">
    <source>
        <dbReference type="EMBL" id="PWU95511.1"/>
    </source>
</evidence>
<dbReference type="VEuPathDB" id="TriTrypDB:TCSYLVIO_003955"/>
<dbReference type="VEuPathDB" id="TriTrypDB:TcBrA4_0122170"/>
<dbReference type="VEuPathDB" id="TriTrypDB:ECC02_007136"/>
<dbReference type="VEuPathDB" id="TriTrypDB:C4B63_20g359"/>
<dbReference type="VEuPathDB" id="TriTrypDB:TCDM_07306"/>
<gene>
    <name evidence="1" type="ORF">C3747_267g43</name>
</gene>
<sequence>MLKAACHEKDFMAQPKQGGEEVVAAPTGVENPHNSSTQRVVRLSDIASTVSPLYRYFSFPVCHSNYDKEPYLPPCVRCPNCKCCQLHMQFCSGAYGMRHVLAWVVRRQPPKMGEGRTIRLRGDTGKGEEKLFFRLPVCRFEVGPVVITRHLIYCSREQTIETADRGGRTGTFAGMACPRPLNFLDVFFSVFLSTTHRGREMKNYRVLQRTAMRAIAAQARALWEKLTFSPARECKLRSDESKAKAGDSSGPRRVPIDWRSPPFFVSLLPCAPVGNSGLTFVLWLGEPARHIITSYIIEDGEFWRSKHTCIYGGKDNLERADNSDPASGLKWEGEVRCRRCYGPGSCWGLIFRRHREERDAMLTILRVRRGCTRRRITRRAIQRRYGGDWGPGTNDVVWVNKHKTRAQFMALLVAYMMRTTLCGPYRQRHIDPPPSSSCEAPTEANFGTI</sequence>
<evidence type="ECO:0000313" key="2">
    <source>
        <dbReference type="Proteomes" id="UP000246078"/>
    </source>
</evidence>
<dbReference type="Proteomes" id="UP000246078">
    <property type="component" value="Unassembled WGS sequence"/>
</dbReference>
<accession>A0A2V2VGV6</accession>
<dbReference type="VEuPathDB" id="TriTrypDB:TcCLB.507739.59"/>
<dbReference type="VEuPathDB" id="TriTrypDB:TcCL_NonESM02340"/>
<name>A0A2V2VGV6_TRYCR</name>
<dbReference type="VEuPathDB" id="TriTrypDB:Tc_MARK_2650"/>
<dbReference type="AlphaFoldDB" id="A0A2V2VGV6"/>
<proteinExistence type="predicted"/>
<dbReference type="VEuPathDB" id="TriTrypDB:C3747_267g43"/>
<dbReference type="VEuPathDB" id="TriTrypDB:TcG_05485"/>
<dbReference type="VEuPathDB" id="TriTrypDB:BCY84_19073"/>
<organism evidence="1 2">
    <name type="scientific">Trypanosoma cruzi</name>
    <dbReference type="NCBI Taxonomy" id="5693"/>
    <lineage>
        <taxon>Eukaryota</taxon>
        <taxon>Discoba</taxon>
        <taxon>Euglenozoa</taxon>
        <taxon>Kinetoplastea</taxon>
        <taxon>Metakinetoplastina</taxon>
        <taxon>Trypanosomatida</taxon>
        <taxon>Trypanosomatidae</taxon>
        <taxon>Trypanosoma</taxon>
        <taxon>Schizotrypanum</taxon>
    </lineage>
</organism>
<dbReference type="OMA" id="CIRCPNC"/>
<dbReference type="VEuPathDB" id="TriTrypDB:TcCLB.506435.424"/>
<dbReference type="OrthoDB" id="250203at2759"/>
<comment type="caution">
    <text evidence="1">The sequence shown here is derived from an EMBL/GenBank/DDBJ whole genome shotgun (WGS) entry which is preliminary data.</text>
</comment>
<protein>
    <submittedName>
        <fullName evidence="1">Uncharacterized protein</fullName>
    </submittedName>
</protein>
<reference evidence="1 2" key="1">
    <citation type="journal article" date="2018" name="Microb. Genom.">
        <title>Expanding an expanded genome: long-read sequencing of Trypanosoma cruzi.</title>
        <authorList>
            <person name="Berna L."/>
            <person name="Rodriguez M."/>
            <person name="Chiribao M.L."/>
            <person name="Parodi-Talice A."/>
            <person name="Pita S."/>
            <person name="Rijo G."/>
            <person name="Alvarez-Valin F."/>
            <person name="Robello C."/>
        </authorList>
    </citation>
    <scope>NUCLEOTIDE SEQUENCE [LARGE SCALE GENOMIC DNA]</scope>
    <source>
        <strain evidence="1 2">TCC</strain>
    </source>
</reference>
<dbReference type="EMBL" id="PRFC01000267">
    <property type="protein sequence ID" value="PWU95511.1"/>
    <property type="molecule type" value="Genomic_DNA"/>
</dbReference>